<evidence type="ECO:0000259" key="3">
    <source>
        <dbReference type="Pfam" id="PF22725"/>
    </source>
</evidence>
<sequence length="389" mass="42205">MLRVGIIGAGGISEAHIRAYQAFQEECEIVAVADIVPGKAASKLATFELHGARAYDDPDQMLAEERLDLVSITTPPSSHAPLTVAFLRGGVNVIVEKPMAPSLEECDAMVSAQRESGKVLSVVAQNRFRDDMATLKEAVDSGLIGSVSHLRVDSAWWRGLPYYDLWWRGTWESEGGGCTLNHAIHHIDLTLWLMGRPSQVTAMLANAQHDNAEVEDLSVAVLRYGRGLAQLTSSVVHHGEEQEIVVQGEFARISQPWRVTAELARPNGFPLPGGNTALVDELNALAEAHAPLPHQGHAGQIYDIIAAIRDHREPAIDGEDGRNAVEVVTAIYKAGIEREVVELPLSPEDPYYRSGTLVQRAPHFYEKRASVADQSGEIIVGASTGTPND</sequence>
<proteinExistence type="predicted"/>
<evidence type="ECO:0000313" key="4">
    <source>
        <dbReference type="EMBL" id="KHL05145.1"/>
    </source>
</evidence>
<protein>
    <submittedName>
        <fullName evidence="4">Oxidoreductase</fullName>
    </submittedName>
</protein>
<reference evidence="4 5" key="1">
    <citation type="submission" date="2014-09" db="EMBL/GenBank/DDBJ databases">
        <title>Genome sequence of Sinomonas sp. MUSC 117.</title>
        <authorList>
            <person name="Lee L.-H."/>
        </authorList>
    </citation>
    <scope>NUCLEOTIDE SEQUENCE [LARGE SCALE GENOMIC DNA]</scope>
    <source>
        <strain evidence="4 5">MUSC 117</strain>
    </source>
</reference>
<dbReference type="Gene3D" id="3.40.50.720">
    <property type="entry name" value="NAD(P)-binding Rossmann-like Domain"/>
    <property type="match status" value="1"/>
</dbReference>
<dbReference type="STRING" id="1338436.LK10_02185"/>
<keyword evidence="1" id="KW-0520">NAD</keyword>
<dbReference type="InterPro" id="IPR055170">
    <property type="entry name" value="GFO_IDH_MocA-like_dom"/>
</dbReference>
<dbReference type="Pfam" id="PF22725">
    <property type="entry name" value="GFO_IDH_MocA_C3"/>
    <property type="match status" value="1"/>
</dbReference>
<evidence type="ECO:0000313" key="5">
    <source>
        <dbReference type="Proteomes" id="UP000030982"/>
    </source>
</evidence>
<organism evidence="4 5">
    <name type="scientific">Sinomonas humi</name>
    <dbReference type="NCBI Taxonomy" id="1338436"/>
    <lineage>
        <taxon>Bacteria</taxon>
        <taxon>Bacillati</taxon>
        <taxon>Actinomycetota</taxon>
        <taxon>Actinomycetes</taxon>
        <taxon>Micrococcales</taxon>
        <taxon>Micrococcaceae</taxon>
        <taxon>Sinomonas</taxon>
    </lineage>
</organism>
<dbReference type="SUPFAM" id="SSF51735">
    <property type="entry name" value="NAD(P)-binding Rossmann-fold domains"/>
    <property type="match status" value="1"/>
</dbReference>
<dbReference type="OrthoDB" id="9815825at2"/>
<gene>
    <name evidence="4" type="ORF">LK10_02185</name>
</gene>
<dbReference type="Pfam" id="PF01408">
    <property type="entry name" value="GFO_IDH_MocA"/>
    <property type="match status" value="1"/>
</dbReference>
<dbReference type="Proteomes" id="UP000030982">
    <property type="component" value="Unassembled WGS sequence"/>
</dbReference>
<dbReference type="InterPro" id="IPR036291">
    <property type="entry name" value="NAD(P)-bd_dom_sf"/>
</dbReference>
<dbReference type="PANTHER" id="PTHR43249:SF1">
    <property type="entry name" value="D-GLUCOSIDE 3-DEHYDROGENASE"/>
    <property type="match status" value="1"/>
</dbReference>
<evidence type="ECO:0000256" key="1">
    <source>
        <dbReference type="ARBA" id="ARBA00023027"/>
    </source>
</evidence>
<dbReference type="Gene3D" id="3.30.360.10">
    <property type="entry name" value="Dihydrodipicolinate Reductase, domain 2"/>
    <property type="match status" value="1"/>
</dbReference>
<dbReference type="InterPro" id="IPR000683">
    <property type="entry name" value="Gfo/Idh/MocA-like_OxRdtase_N"/>
</dbReference>
<feature type="domain" description="Gfo/Idh/MocA-like oxidoreductase N-terminal" evidence="2">
    <location>
        <begin position="2"/>
        <end position="122"/>
    </location>
</feature>
<dbReference type="GO" id="GO:0000166">
    <property type="term" value="F:nucleotide binding"/>
    <property type="evidence" value="ECO:0007669"/>
    <property type="project" value="InterPro"/>
</dbReference>
<accession>A0A0B2AT22</accession>
<dbReference type="SUPFAM" id="SSF55347">
    <property type="entry name" value="Glyceraldehyde-3-phosphate dehydrogenase-like, C-terminal domain"/>
    <property type="match status" value="1"/>
</dbReference>
<comment type="caution">
    <text evidence="4">The sequence shown here is derived from an EMBL/GenBank/DDBJ whole genome shotgun (WGS) entry which is preliminary data.</text>
</comment>
<dbReference type="PANTHER" id="PTHR43249">
    <property type="entry name" value="UDP-N-ACETYL-2-AMINO-2-DEOXY-D-GLUCURONATE OXIDASE"/>
    <property type="match status" value="1"/>
</dbReference>
<dbReference type="RefSeq" id="WP_043119810.1">
    <property type="nucleotide sequence ID" value="NZ_JTDL01000035.1"/>
</dbReference>
<feature type="domain" description="GFO/IDH/MocA-like oxidoreductase" evidence="3">
    <location>
        <begin position="133"/>
        <end position="253"/>
    </location>
</feature>
<dbReference type="AlphaFoldDB" id="A0A0B2AT22"/>
<evidence type="ECO:0000259" key="2">
    <source>
        <dbReference type="Pfam" id="PF01408"/>
    </source>
</evidence>
<dbReference type="InterPro" id="IPR052515">
    <property type="entry name" value="Gfo/Idh/MocA_Oxidoreductase"/>
</dbReference>
<keyword evidence="5" id="KW-1185">Reference proteome</keyword>
<name>A0A0B2AT22_9MICC</name>
<dbReference type="EMBL" id="JTDL01000035">
    <property type="protein sequence ID" value="KHL05145.1"/>
    <property type="molecule type" value="Genomic_DNA"/>
</dbReference>